<evidence type="ECO:0000256" key="3">
    <source>
        <dbReference type="ARBA" id="ARBA00022949"/>
    </source>
</evidence>
<evidence type="ECO:0000256" key="5">
    <source>
        <dbReference type="SAM" id="MobiDB-lite"/>
    </source>
</evidence>
<feature type="region of interest" description="Disordered" evidence="5">
    <location>
        <begin position="1"/>
        <end position="47"/>
    </location>
</feature>
<evidence type="ECO:0000256" key="1">
    <source>
        <dbReference type="ARBA" id="ARBA00004536"/>
    </source>
</evidence>
<sequence length="245" mass="26561">EMLSPGLDQPDRAHVDADEPPVRDVGLNEVDFDIDIDAPQPPPPPPAALLDESDLDKCSRADLLAMLRDLLADRVRLLRRHSSTVDQLSARLSWRSDELHSIRQSAESVGRENADLRRLLAGVESERLRLLDTGQQWRALAGQSGAALANELADLRVKVAGLERLLGQLDGGDYRRLPADGQEAAASINSAVANSTSVRLGADASIDVGRRLASVESSLPSMRPSEALMLRHLVTLARQKQSAAH</sequence>
<organism evidence="6 7">
    <name type="scientific">Macrostomum lignano</name>
    <dbReference type="NCBI Taxonomy" id="282301"/>
    <lineage>
        <taxon>Eukaryota</taxon>
        <taxon>Metazoa</taxon>
        <taxon>Spiralia</taxon>
        <taxon>Lophotrochozoa</taxon>
        <taxon>Platyhelminthes</taxon>
        <taxon>Rhabditophora</taxon>
        <taxon>Macrostomorpha</taxon>
        <taxon>Macrostomida</taxon>
        <taxon>Macrostomidae</taxon>
        <taxon>Macrostomum</taxon>
    </lineage>
</organism>
<dbReference type="Pfam" id="PF10226">
    <property type="entry name" value="CCDC85"/>
    <property type="match status" value="1"/>
</dbReference>
<dbReference type="InterPro" id="IPR019359">
    <property type="entry name" value="CCDC85"/>
</dbReference>
<gene>
    <name evidence="6" type="ORF">BOX15_Mlig011352g1</name>
</gene>
<accession>A0A267E0Z3</accession>
<dbReference type="GO" id="GO:0005912">
    <property type="term" value="C:adherens junction"/>
    <property type="evidence" value="ECO:0007669"/>
    <property type="project" value="UniProtKB-SubCell"/>
</dbReference>
<comment type="subcellular location">
    <subcellularLocation>
        <location evidence="1">Cell junction</location>
        <location evidence="1">Adherens junction</location>
    </subcellularLocation>
</comment>
<name>A0A267E0Z3_9PLAT</name>
<evidence type="ECO:0000256" key="4">
    <source>
        <dbReference type="ARBA" id="ARBA00023054"/>
    </source>
</evidence>
<feature type="compositionally biased region" description="Basic and acidic residues" evidence="5">
    <location>
        <begin position="9"/>
        <end position="22"/>
    </location>
</feature>
<keyword evidence="4" id="KW-0175">Coiled coil</keyword>
<keyword evidence="3" id="KW-0965">Cell junction</keyword>
<evidence type="ECO:0000313" key="6">
    <source>
        <dbReference type="EMBL" id="PAA55225.1"/>
    </source>
</evidence>
<feature type="non-terminal residue" evidence="6">
    <location>
        <position position="1"/>
    </location>
</feature>
<evidence type="ECO:0000313" key="7">
    <source>
        <dbReference type="Proteomes" id="UP000215902"/>
    </source>
</evidence>
<dbReference type="EMBL" id="NIVC01002785">
    <property type="protein sequence ID" value="PAA55225.1"/>
    <property type="molecule type" value="Genomic_DNA"/>
</dbReference>
<protein>
    <submittedName>
        <fullName evidence="6">Uncharacterized protein</fullName>
    </submittedName>
</protein>
<dbReference type="Proteomes" id="UP000215902">
    <property type="component" value="Unassembled WGS sequence"/>
</dbReference>
<proteinExistence type="inferred from homology"/>
<evidence type="ECO:0000256" key="2">
    <source>
        <dbReference type="ARBA" id="ARBA00009052"/>
    </source>
</evidence>
<comment type="similarity">
    <text evidence="2">Belongs to the CCDC85 family.</text>
</comment>
<reference evidence="6 7" key="1">
    <citation type="submission" date="2017-06" db="EMBL/GenBank/DDBJ databases">
        <title>A platform for efficient transgenesis in Macrostomum lignano, a flatworm model organism for stem cell research.</title>
        <authorList>
            <person name="Berezikov E."/>
        </authorList>
    </citation>
    <scope>NUCLEOTIDE SEQUENCE [LARGE SCALE GENOMIC DNA]</scope>
    <source>
        <strain evidence="6">DV1</strain>
        <tissue evidence="6">Whole organism</tissue>
    </source>
</reference>
<comment type="caution">
    <text evidence="6">The sequence shown here is derived from an EMBL/GenBank/DDBJ whole genome shotgun (WGS) entry which is preliminary data.</text>
</comment>
<dbReference type="AlphaFoldDB" id="A0A267E0Z3"/>
<keyword evidence="7" id="KW-1185">Reference proteome</keyword>